<protein>
    <submittedName>
        <fullName evidence="6">HTH-type transcriptional repressor ComR</fullName>
    </submittedName>
</protein>
<dbReference type="Gene3D" id="1.10.357.10">
    <property type="entry name" value="Tetracycline Repressor, domain 2"/>
    <property type="match status" value="1"/>
</dbReference>
<evidence type="ECO:0000256" key="2">
    <source>
        <dbReference type="ARBA" id="ARBA00023125"/>
    </source>
</evidence>
<dbReference type="SUPFAM" id="SSF46689">
    <property type="entry name" value="Homeodomain-like"/>
    <property type="match status" value="1"/>
</dbReference>
<dbReference type="RefSeq" id="WP_082804297.1">
    <property type="nucleotide sequence ID" value="NZ_FIZX01000001.1"/>
</dbReference>
<dbReference type="STRING" id="1796497.GCE9029_01506"/>
<dbReference type="PANTHER" id="PTHR47506:SF1">
    <property type="entry name" value="HTH-TYPE TRANSCRIPTIONAL REGULATOR YJDC"/>
    <property type="match status" value="1"/>
</dbReference>
<evidence type="ECO:0000256" key="1">
    <source>
        <dbReference type="ARBA" id="ARBA00023015"/>
    </source>
</evidence>
<dbReference type="InterPro" id="IPR009057">
    <property type="entry name" value="Homeodomain-like_sf"/>
</dbReference>
<name>A0A128EY67_9GAMM</name>
<dbReference type="Gene3D" id="1.10.10.60">
    <property type="entry name" value="Homeodomain-like"/>
    <property type="match status" value="1"/>
</dbReference>
<dbReference type="Pfam" id="PF00440">
    <property type="entry name" value="TetR_N"/>
    <property type="match status" value="1"/>
</dbReference>
<evidence type="ECO:0000313" key="7">
    <source>
        <dbReference type="Proteomes" id="UP000071641"/>
    </source>
</evidence>
<dbReference type="PROSITE" id="PS50977">
    <property type="entry name" value="HTH_TETR_2"/>
    <property type="match status" value="1"/>
</dbReference>
<sequence length="203" mass="22718">MIQEKVKAARGRPKTINRERILEVAMKAYWQEGTRGVSINEICKLAEVSKPGLYREFGNEDGLMEAALAAYIEQTFSPLIASLESQRSFSAVLAELVNFVCNERKELPDGCLMVKMRDAQPSLGDKTQSALAEIHYQFMVFIESWAQKAKESGEIPETMSNRFVADYVDAQITAALAQRARGEDAEKVRTVLKMAFSVFDKPA</sequence>
<dbReference type="GO" id="GO:0003677">
    <property type="term" value="F:DNA binding"/>
    <property type="evidence" value="ECO:0007669"/>
    <property type="project" value="UniProtKB-UniRule"/>
</dbReference>
<feature type="DNA-binding region" description="H-T-H motif" evidence="4">
    <location>
        <begin position="38"/>
        <end position="57"/>
    </location>
</feature>
<keyword evidence="3" id="KW-0804">Transcription</keyword>
<feature type="domain" description="HTH tetR-type" evidence="5">
    <location>
        <begin position="15"/>
        <end position="75"/>
    </location>
</feature>
<dbReference type="EMBL" id="FIZX01000001">
    <property type="protein sequence ID" value="CZF79529.1"/>
    <property type="molecule type" value="Genomic_DNA"/>
</dbReference>
<keyword evidence="1" id="KW-0805">Transcription regulation</keyword>
<gene>
    <name evidence="6" type="primary">comR</name>
    <name evidence="6" type="ORF">GCE9029_01506</name>
</gene>
<dbReference type="SUPFAM" id="SSF48498">
    <property type="entry name" value="Tetracyclin repressor-like, C-terminal domain"/>
    <property type="match status" value="1"/>
</dbReference>
<organism evidence="6 7">
    <name type="scientific">Grimontia celer</name>
    <dbReference type="NCBI Taxonomy" id="1796497"/>
    <lineage>
        <taxon>Bacteria</taxon>
        <taxon>Pseudomonadati</taxon>
        <taxon>Pseudomonadota</taxon>
        <taxon>Gammaproteobacteria</taxon>
        <taxon>Vibrionales</taxon>
        <taxon>Vibrionaceae</taxon>
        <taxon>Grimontia</taxon>
    </lineage>
</organism>
<keyword evidence="2 4" id="KW-0238">DNA-binding</keyword>
<accession>A0A128EY67</accession>
<dbReference type="InterPro" id="IPR001647">
    <property type="entry name" value="HTH_TetR"/>
</dbReference>
<reference evidence="7" key="1">
    <citation type="submission" date="2016-02" db="EMBL/GenBank/DDBJ databases">
        <authorList>
            <person name="Rodrigo-Torres Lidia"/>
            <person name="Arahal R.David."/>
        </authorList>
    </citation>
    <scope>NUCLEOTIDE SEQUENCE [LARGE SCALE GENOMIC DNA]</scope>
    <source>
        <strain evidence="7">CECT 9029</strain>
    </source>
</reference>
<dbReference type="AlphaFoldDB" id="A0A128EY67"/>
<keyword evidence="7" id="KW-1185">Reference proteome</keyword>
<evidence type="ECO:0000313" key="6">
    <source>
        <dbReference type="EMBL" id="CZF79529.1"/>
    </source>
</evidence>
<evidence type="ECO:0000259" key="5">
    <source>
        <dbReference type="PROSITE" id="PS50977"/>
    </source>
</evidence>
<dbReference type="OrthoDB" id="4541465at2"/>
<dbReference type="InterPro" id="IPR036271">
    <property type="entry name" value="Tet_transcr_reg_TetR-rel_C_sf"/>
</dbReference>
<proteinExistence type="predicted"/>
<dbReference type="Proteomes" id="UP000071641">
    <property type="component" value="Unassembled WGS sequence"/>
</dbReference>
<evidence type="ECO:0000256" key="4">
    <source>
        <dbReference type="PROSITE-ProRule" id="PRU00335"/>
    </source>
</evidence>
<dbReference type="PANTHER" id="PTHR47506">
    <property type="entry name" value="TRANSCRIPTIONAL REGULATORY PROTEIN"/>
    <property type="match status" value="1"/>
</dbReference>
<evidence type="ECO:0000256" key="3">
    <source>
        <dbReference type="ARBA" id="ARBA00023163"/>
    </source>
</evidence>